<dbReference type="Proteomes" id="UP000294134">
    <property type="component" value="Segment"/>
</dbReference>
<keyword evidence="2" id="KW-1185">Reference proteome</keyword>
<proteinExistence type="predicted"/>
<sequence length="94" mass="10506">MSNANANMLAIRGKMVEDLVEMNQNVQEVLDNKDLGFTIEQSVAVKKAIEETTYETLRVIDARAQIFPSGHNLGEMPFFDEGELTIAYIKAINT</sequence>
<reference evidence="1 2" key="1">
    <citation type="submission" date="2019-02" db="EMBL/GenBank/DDBJ databases">
        <authorList>
            <person name="Frampton R.A."/>
            <person name="Wojtus J.K."/>
            <person name="Fineran P.C."/>
            <person name="Hendrickson H.L."/>
        </authorList>
    </citation>
    <scope>NUCLEOTIDE SEQUENCE [LARGE SCALE GENOMIC DNA]</scope>
</reference>
<organism evidence="1 2">
    <name type="scientific">Pseudomonas phage Psa21</name>
    <dbReference type="NCBI Taxonomy" id="2530023"/>
    <lineage>
        <taxon>Viruses</taxon>
        <taxon>Duplodnaviria</taxon>
        <taxon>Heunggongvirae</taxon>
        <taxon>Uroviricota</taxon>
        <taxon>Caudoviricetes</taxon>
        <taxon>Chimalliviridae</taxon>
        <taxon>Tepukevirus</taxon>
        <taxon>Tepukevirus Psa21</taxon>
    </lineage>
</organism>
<protein>
    <submittedName>
        <fullName evidence="1">Uncharacterized protein</fullName>
    </submittedName>
</protein>
<evidence type="ECO:0000313" key="2">
    <source>
        <dbReference type="Proteomes" id="UP000294134"/>
    </source>
</evidence>
<accession>A0A481W5T6</accession>
<gene>
    <name evidence="1" type="ORF">PSA21_339</name>
</gene>
<name>A0A481W5T6_9CAUD</name>
<dbReference type="EMBL" id="MK552327">
    <property type="protein sequence ID" value="QBJ02865.1"/>
    <property type="molecule type" value="Genomic_DNA"/>
</dbReference>
<evidence type="ECO:0000313" key="1">
    <source>
        <dbReference type="EMBL" id="QBJ02865.1"/>
    </source>
</evidence>